<dbReference type="Gene3D" id="3.40.50.1820">
    <property type="entry name" value="alpha/beta hydrolase"/>
    <property type="match status" value="1"/>
</dbReference>
<gene>
    <name evidence="4" type="ORF">T310_4296</name>
</gene>
<feature type="region of interest" description="Disordered" evidence="1">
    <location>
        <begin position="148"/>
        <end position="169"/>
    </location>
</feature>
<dbReference type="Proteomes" id="UP000053958">
    <property type="component" value="Unassembled WGS sequence"/>
</dbReference>
<dbReference type="OrthoDB" id="6846267at2759"/>
<sequence>MENHYSLPLLILLVQLSGILCLFCLRVLLRPKKQQPTAIDTGVDIDNKPASGWHQGVNDPHQSLDLYPRTSSTGKNNNMDTIREPYILDLAHRGYIQGVTILKRKKDTLEKSPAEATIPLCRYFGGLRYALPPTRRWGQARPLPRGYSYGSRSNPGRHDGQAAVCPQPGASWDDPGLDEDCFQCNVWVPVGRCPDGGWPVFFFIHGGFLQVGTPNSSNNAALLGETDFKCVIVAPAYRVSVLGFLSSEELRHEAALHGESAGNQAFWDQRLALEWTRDNIHLFGGNPSNITVAGYSADTGLTLIGAYSVFHQLAHDLFLPDEKSIIRQAIMWSNGPGVQPKSAANAQDQFDELLSALDIPLTLSSAEKLSRLRSLPARTLIEASVRIKHHQFRPWSDSAFISTNLFRDIDSGLFARRLAARHIRLMNGECRDEHFLYGTWFPPKEDSVSALRERIEADYPPEACDALVQLYYPSGQLPADSRDWRDAFGRLYADMQVHMLERGFINALARGGAGHLVYRYRIEYRVKCVDDYLPPAWGVTHSSDKAMWFWGDGAVLEDEEKPIVRSALIDPLVRFVRGESEMGWNTQGVRQVRRLRPDGTVDVWEDIMWERGQRVWSALQEVGSTRRSAKLYDVGPAGPHGGSSGYKVHSI</sequence>
<dbReference type="STRING" id="1408163.A0A0F4YTS1"/>
<keyword evidence="2" id="KW-1133">Transmembrane helix</keyword>
<feature type="domain" description="Carboxylesterase type B" evidence="3">
    <location>
        <begin position="120"/>
        <end position="580"/>
    </location>
</feature>
<dbReference type="PANTHER" id="PTHR43142:SF4">
    <property type="entry name" value="CARBOXYLIC ESTER HYDROLASE"/>
    <property type="match status" value="1"/>
</dbReference>
<name>A0A0F4YTS1_RASE3</name>
<dbReference type="InterPro" id="IPR029058">
    <property type="entry name" value="AB_hydrolase_fold"/>
</dbReference>
<dbReference type="EMBL" id="LASV01000174">
    <property type="protein sequence ID" value="KKA21667.1"/>
    <property type="molecule type" value="Genomic_DNA"/>
</dbReference>
<feature type="transmembrane region" description="Helical" evidence="2">
    <location>
        <begin position="6"/>
        <end position="29"/>
    </location>
</feature>
<dbReference type="Pfam" id="PF00135">
    <property type="entry name" value="COesterase"/>
    <property type="match status" value="1"/>
</dbReference>
<evidence type="ECO:0000256" key="2">
    <source>
        <dbReference type="SAM" id="Phobius"/>
    </source>
</evidence>
<keyword evidence="5" id="KW-1185">Reference proteome</keyword>
<dbReference type="RefSeq" id="XP_013328279.1">
    <property type="nucleotide sequence ID" value="XM_013472825.1"/>
</dbReference>
<evidence type="ECO:0000256" key="1">
    <source>
        <dbReference type="SAM" id="MobiDB-lite"/>
    </source>
</evidence>
<dbReference type="InterPro" id="IPR002018">
    <property type="entry name" value="CarbesteraseB"/>
</dbReference>
<feature type="compositionally biased region" description="Polar residues" evidence="1">
    <location>
        <begin position="69"/>
        <end position="78"/>
    </location>
</feature>
<organism evidence="4 5">
    <name type="scientific">Rasamsonia emersonii (strain ATCC 16479 / CBS 393.64 / IMI 116815)</name>
    <dbReference type="NCBI Taxonomy" id="1408163"/>
    <lineage>
        <taxon>Eukaryota</taxon>
        <taxon>Fungi</taxon>
        <taxon>Dikarya</taxon>
        <taxon>Ascomycota</taxon>
        <taxon>Pezizomycotina</taxon>
        <taxon>Eurotiomycetes</taxon>
        <taxon>Eurotiomycetidae</taxon>
        <taxon>Eurotiales</taxon>
        <taxon>Trichocomaceae</taxon>
        <taxon>Rasamsonia</taxon>
    </lineage>
</organism>
<comment type="caution">
    <text evidence="4">The sequence shown here is derived from an EMBL/GenBank/DDBJ whole genome shotgun (WGS) entry which is preliminary data.</text>
</comment>
<keyword evidence="2" id="KW-0812">Transmembrane</keyword>
<protein>
    <submittedName>
        <fullName evidence="4">Carboxylesterase</fullName>
    </submittedName>
</protein>
<keyword evidence="2" id="KW-0472">Membrane</keyword>
<dbReference type="GeneID" id="25316644"/>
<accession>A0A0F4YTS1</accession>
<dbReference type="PANTHER" id="PTHR43142">
    <property type="entry name" value="CARBOXYLIC ESTER HYDROLASE"/>
    <property type="match status" value="1"/>
</dbReference>
<evidence type="ECO:0000259" key="3">
    <source>
        <dbReference type="Pfam" id="PF00135"/>
    </source>
</evidence>
<dbReference type="SUPFAM" id="SSF53474">
    <property type="entry name" value="alpha/beta-Hydrolases"/>
    <property type="match status" value="1"/>
</dbReference>
<evidence type="ECO:0000313" key="4">
    <source>
        <dbReference type="EMBL" id="KKA21667.1"/>
    </source>
</evidence>
<dbReference type="AlphaFoldDB" id="A0A0F4YTS1"/>
<reference evidence="4 5" key="1">
    <citation type="submission" date="2015-04" db="EMBL/GenBank/DDBJ databases">
        <authorList>
            <person name="Heijne W.H."/>
            <person name="Fedorova N.D."/>
            <person name="Nierman W.C."/>
            <person name="Vollebregt A.W."/>
            <person name="Zhao Z."/>
            <person name="Wu L."/>
            <person name="Kumar M."/>
            <person name="Stam H."/>
            <person name="van den Berg M.A."/>
            <person name="Pel H.J."/>
        </authorList>
    </citation>
    <scope>NUCLEOTIDE SEQUENCE [LARGE SCALE GENOMIC DNA]</scope>
    <source>
        <strain evidence="4 5">CBS 393.64</strain>
    </source>
</reference>
<feature type="region of interest" description="Disordered" evidence="1">
    <location>
        <begin position="50"/>
        <end position="78"/>
    </location>
</feature>
<evidence type="ECO:0000313" key="5">
    <source>
        <dbReference type="Proteomes" id="UP000053958"/>
    </source>
</evidence>
<proteinExistence type="predicted"/>
<dbReference type="ESTHER" id="talem-a0a0f4yts1">
    <property type="family name" value="Fungal_carboxylesterase_lipase"/>
</dbReference>